<organism evidence="3 4">
    <name type="scientific">Massilia oculi</name>
    <dbReference type="NCBI Taxonomy" id="945844"/>
    <lineage>
        <taxon>Bacteria</taxon>
        <taxon>Pseudomonadati</taxon>
        <taxon>Pseudomonadota</taxon>
        <taxon>Betaproteobacteria</taxon>
        <taxon>Burkholderiales</taxon>
        <taxon>Oxalobacteraceae</taxon>
        <taxon>Telluria group</taxon>
        <taxon>Massilia</taxon>
    </lineage>
</organism>
<evidence type="ECO:0000259" key="2">
    <source>
        <dbReference type="Pfam" id="PF15609"/>
    </source>
</evidence>
<name>A0A2S2DI99_9BURK</name>
<protein>
    <recommendedName>
        <fullName evidence="5">Phosphoribosyltransferase</fullName>
    </recommendedName>
</protein>
<dbReference type="SUPFAM" id="SSF53271">
    <property type="entry name" value="PRTase-like"/>
    <property type="match status" value="1"/>
</dbReference>
<dbReference type="InterPro" id="IPR022537">
    <property type="entry name" value="TRSP_dom"/>
</dbReference>
<evidence type="ECO:0008006" key="5">
    <source>
        <dbReference type="Google" id="ProtNLM"/>
    </source>
</evidence>
<evidence type="ECO:0000313" key="4">
    <source>
        <dbReference type="Proteomes" id="UP000245820"/>
    </source>
</evidence>
<dbReference type="InterPro" id="IPR041688">
    <property type="entry name" value="PRTase_2"/>
</dbReference>
<feature type="domain" description="Orotate phosphoribosyltransferase-like" evidence="2">
    <location>
        <begin position="37"/>
        <end position="231"/>
    </location>
</feature>
<dbReference type="AlphaFoldDB" id="A0A2S2DI99"/>
<sequence>MNAPHPIPVQRIALQLELPTGTLDLRIDSGASELDALLGFAARANAKRGFLFLSKVLGKHWPARPSDMLTVHERLAATVPQLKGAVQGPVVFIAMAETAIGLGQGVFEAWLRAHPHQEALFLHTTRYRVGAGPLIEFEEAHSHAPRQFLHAPLEPALRDLLLAARTLVLVDDEASTGNTFVNLAAACRRLNPGLERVHLATITNFMGRAATGLLDTRFGMPTTCGALVEGEFSFAQGPLPPDQGVAQRYEEDADRGASAAFGRLGAGRALRAPEQLAARLAGEFAPGSRVLVLGTGEFMHVSTLFGAALQRHGVDVAVQSTTRSPILTWGAVDHALTFPDNYGEGIANYLYNVAPGHYDHVLVCHETAPGPALFQLAGQLNARLFHFQSEDHVEEVPVR</sequence>
<dbReference type="Pfam" id="PF12500">
    <property type="entry name" value="TRSP"/>
    <property type="match status" value="1"/>
</dbReference>
<dbReference type="Proteomes" id="UP000245820">
    <property type="component" value="Chromosome"/>
</dbReference>
<dbReference type="InterPro" id="IPR029057">
    <property type="entry name" value="PRTase-like"/>
</dbReference>
<keyword evidence="4" id="KW-1185">Reference proteome</keyword>
<evidence type="ECO:0000259" key="1">
    <source>
        <dbReference type="Pfam" id="PF12500"/>
    </source>
</evidence>
<dbReference type="InterPro" id="IPR011214">
    <property type="entry name" value="UCP020967"/>
</dbReference>
<dbReference type="Pfam" id="PF15609">
    <property type="entry name" value="PRTase_2"/>
    <property type="match status" value="1"/>
</dbReference>
<feature type="domain" description="TRSP" evidence="1">
    <location>
        <begin position="274"/>
        <end position="370"/>
    </location>
</feature>
<gene>
    <name evidence="3" type="ORF">DIR46_11950</name>
</gene>
<dbReference type="EMBL" id="CP029343">
    <property type="protein sequence ID" value="AWL05068.1"/>
    <property type="molecule type" value="Genomic_DNA"/>
</dbReference>
<dbReference type="OrthoDB" id="56827at2"/>
<dbReference type="PIRSF" id="PIRSF020967">
    <property type="entry name" value="UCP020967"/>
    <property type="match status" value="1"/>
</dbReference>
<accession>A0A2S2DI99</accession>
<reference evidence="3 4" key="1">
    <citation type="submission" date="2018-05" db="EMBL/GenBank/DDBJ databases">
        <title>Complete genome sequence of Massilia oculi sp. nov. CCUG 43427T (=DSM 26321T), the type strain of M. oculi, and comparison with genome sequences of other Massilia strains.</title>
        <authorList>
            <person name="Zhu B."/>
        </authorList>
    </citation>
    <scope>NUCLEOTIDE SEQUENCE [LARGE SCALE GENOMIC DNA]</scope>
    <source>
        <strain evidence="3 4">CCUG 43427</strain>
    </source>
</reference>
<proteinExistence type="predicted"/>
<dbReference type="InterPro" id="IPR000836">
    <property type="entry name" value="PRTase_dom"/>
</dbReference>
<dbReference type="CDD" id="cd06223">
    <property type="entry name" value="PRTases_typeI"/>
    <property type="match status" value="1"/>
</dbReference>
<evidence type="ECO:0000313" key="3">
    <source>
        <dbReference type="EMBL" id="AWL05068.1"/>
    </source>
</evidence>
<dbReference type="KEGG" id="mtim:DIR46_11950"/>
<dbReference type="RefSeq" id="WP_109345411.1">
    <property type="nucleotide sequence ID" value="NZ_CP029343.1"/>
</dbReference>